<dbReference type="EMBL" id="CADCTR010002198">
    <property type="protein sequence ID" value="CAA9338566.1"/>
    <property type="molecule type" value="Genomic_DNA"/>
</dbReference>
<evidence type="ECO:0000259" key="2">
    <source>
        <dbReference type="SMART" id="SM00922"/>
    </source>
</evidence>
<evidence type="ECO:0000256" key="1">
    <source>
        <dbReference type="ARBA" id="ARBA00023239"/>
    </source>
</evidence>
<dbReference type="CDD" id="cd03316">
    <property type="entry name" value="MR_like"/>
    <property type="match status" value="1"/>
</dbReference>
<name>A0A6J4LQ84_9CHLR</name>
<dbReference type="InterPro" id="IPR013342">
    <property type="entry name" value="Mandelate_racemase_C"/>
</dbReference>
<dbReference type="Pfam" id="PF02746">
    <property type="entry name" value="MR_MLE_N"/>
    <property type="match status" value="1"/>
</dbReference>
<dbReference type="InterPro" id="IPR013341">
    <property type="entry name" value="Mandelate_racemase_N_dom"/>
</dbReference>
<sequence length="380" mass="42459">MKITDVRTAEVKGHGYSTYVRVYTDEGLIGNGECIHGGEGCPQMVHALKRYIIGENPLDVDMLFEKMRRARLFDGAMSGTTVTAMTGIEIALWDLTGKALGVPVYRLLGGKFRDRVRLYCDSHAGHDFSPEAYAERARHVVGLGFDALKFDVDETEAGYRNDRWNWHASAAELDWMVERVAALREAVGPHVDLAIDMHGRYDIASGIAVARAMEPFHLMWLEEPVPPENVAAMREVKRAGRVPLCAGENLYLRWGFRDLLEQQAVDFIMPDIPKCGGLSECRKIANMAEVYYVPLAPHNVCGPLGTMASAHVCASIPNFLVLEWHWIDYPGWDQFATGDQPIIQDGHVVLTERPGIGLEVNDDALRHYLRPGTELFGERP</sequence>
<dbReference type="SUPFAM" id="SSF51604">
    <property type="entry name" value="Enolase C-terminal domain-like"/>
    <property type="match status" value="1"/>
</dbReference>
<gene>
    <name evidence="3" type="ORF">AVDCRST_MAG93-6519</name>
</gene>
<dbReference type="GO" id="GO:0047929">
    <property type="term" value="F:gluconate dehydratase activity"/>
    <property type="evidence" value="ECO:0007669"/>
    <property type="project" value="UniProtKB-EC"/>
</dbReference>
<dbReference type="SMART" id="SM00922">
    <property type="entry name" value="MR_MLE"/>
    <property type="match status" value="1"/>
</dbReference>
<protein>
    <submittedName>
        <fullName evidence="3">Gluconate dehydratase</fullName>
        <ecNumber evidence="3">4.2.1.39</ecNumber>
    </submittedName>
</protein>
<dbReference type="SFLD" id="SFLDG00179">
    <property type="entry name" value="mandelate_racemase"/>
    <property type="match status" value="1"/>
</dbReference>
<dbReference type="PANTHER" id="PTHR48080:SF2">
    <property type="entry name" value="D-GALACTONATE DEHYDRATASE"/>
    <property type="match status" value="1"/>
</dbReference>
<dbReference type="AlphaFoldDB" id="A0A6J4LQ84"/>
<dbReference type="InterPro" id="IPR029017">
    <property type="entry name" value="Enolase-like_N"/>
</dbReference>
<dbReference type="Gene3D" id="3.20.20.120">
    <property type="entry name" value="Enolase-like C-terminal domain"/>
    <property type="match status" value="1"/>
</dbReference>
<dbReference type="EC" id="4.2.1.39" evidence="3"/>
<accession>A0A6J4LQ84</accession>
<dbReference type="Pfam" id="PF13378">
    <property type="entry name" value="MR_MLE_C"/>
    <property type="match status" value="1"/>
</dbReference>
<evidence type="ECO:0000313" key="3">
    <source>
        <dbReference type="EMBL" id="CAA9338566.1"/>
    </source>
</evidence>
<proteinExistence type="predicted"/>
<organism evidence="3">
    <name type="scientific">uncultured Chloroflexia bacterium</name>
    <dbReference type="NCBI Taxonomy" id="1672391"/>
    <lineage>
        <taxon>Bacteria</taxon>
        <taxon>Bacillati</taxon>
        <taxon>Chloroflexota</taxon>
        <taxon>Chloroflexia</taxon>
        <taxon>environmental samples</taxon>
    </lineage>
</organism>
<dbReference type="Gene3D" id="3.30.390.10">
    <property type="entry name" value="Enolase-like, N-terminal domain"/>
    <property type="match status" value="1"/>
</dbReference>
<keyword evidence="1 3" id="KW-0456">Lyase</keyword>
<dbReference type="InterPro" id="IPR034593">
    <property type="entry name" value="DgoD-like"/>
</dbReference>
<dbReference type="InterPro" id="IPR036849">
    <property type="entry name" value="Enolase-like_C_sf"/>
</dbReference>
<dbReference type="SUPFAM" id="SSF54826">
    <property type="entry name" value="Enolase N-terminal domain-like"/>
    <property type="match status" value="1"/>
</dbReference>
<reference evidence="3" key="1">
    <citation type="submission" date="2020-02" db="EMBL/GenBank/DDBJ databases">
        <authorList>
            <person name="Meier V. D."/>
        </authorList>
    </citation>
    <scope>NUCLEOTIDE SEQUENCE</scope>
    <source>
        <strain evidence="3">AVDCRST_MAG93</strain>
    </source>
</reference>
<dbReference type="InterPro" id="IPR029065">
    <property type="entry name" value="Enolase_C-like"/>
</dbReference>
<dbReference type="SFLD" id="SFLDS00001">
    <property type="entry name" value="Enolase"/>
    <property type="match status" value="1"/>
</dbReference>
<dbReference type="PANTHER" id="PTHR48080">
    <property type="entry name" value="D-GALACTONATE DEHYDRATASE-RELATED"/>
    <property type="match status" value="1"/>
</dbReference>
<feature type="domain" description="Mandelate racemase/muconate lactonizing enzyme C-terminal" evidence="2">
    <location>
        <begin position="130"/>
        <end position="243"/>
    </location>
</feature>